<feature type="compositionally biased region" description="Polar residues" evidence="7">
    <location>
        <begin position="22"/>
        <end position="46"/>
    </location>
</feature>
<proteinExistence type="inferred from homology"/>
<feature type="compositionally biased region" description="Basic and acidic residues" evidence="7">
    <location>
        <begin position="147"/>
        <end position="164"/>
    </location>
</feature>
<comment type="similarity">
    <text evidence="2 6">Belongs to the ORC2 family.</text>
</comment>
<dbReference type="GO" id="GO:0003688">
    <property type="term" value="F:DNA replication origin binding"/>
    <property type="evidence" value="ECO:0007669"/>
    <property type="project" value="UniProtKB-UniRule"/>
</dbReference>
<evidence type="ECO:0000256" key="1">
    <source>
        <dbReference type="ARBA" id="ARBA00004123"/>
    </source>
</evidence>
<dbReference type="PANTHER" id="PTHR14052">
    <property type="entry name" value="ORIGIN RECOGNITION COMPLEX SUBUNIT 2"/>
    <property type="match status" value="1"/>
</dbReference>
<dbReference type="GO" id="GO:0005664">
    <property type="term" value="C:nuclear origin of replication recognition complex"/>
    <property type="evidence" value="ECO:0007669"/>
    <property type="project" value="UniProtKB-UniRule"/>
</dbReference>
<evidence type="ECO:0000313" key="11">
    <source>
        <dbReference type="Proteomes" id="UP000053268"/>
    </source>
</evidence>
<name>A0A194PED3_PAPXU</name>
<dbReference type="PANTHER" id="PTHR14052:SF0">
    <property type="entry name" value="ORIGIN RECOGNITION COMPLEX SUBUNIT 2"/>
    <property type="match status" value="1"/>
</dbReference>
<evidence type="ECO:0000259" key="9">
    <source>
        <dbReference type="Pfam" id="PF24882"/>
    </source>
</evidence>
<dbReference type="InterPro" id="IPR007220">
    <property type="entry name" value="ORC2"/>
</dbReference>
<keyword evidence="4 6" id="KW-0235">DNA replication</keyword>
<dbReference type="Pfam" id="PF24882">
    <property type="entry name" value="WHD_ORC2"/>
    <property type="match status" value="1"/>
</dbReference>
<keyword evidence="5 6" id="KW-0539">Nucleus</keyword>
<protein>
    <recommendedName>
        <fullName evidence="3 6">Origin recognition complex subunit 2</fullName>
    </recommendedName>
</protein>
<evidence type="ECO:0000256" key="3">
    <source>
        <dbReference type="ARBA" id="ARBA00019080"/>
    </source>
</evidence>
<comment type="function">
    <text evidence="6">Component of the origin recognition complex (ORC) that binds origins of replication. DNA-binding is ATP-dependent. ORC is required to assemble the pre-replication complex necessary to initiate DNA replication.</text>
</comment>
<dbReference type="Proteomes" id="UP000053268">
    <property type="component" value="Unassembled WGS sequence"/>
</dbReference>
<evidence type="ECO:0000259" key="8">
    <source>
        <dbReference type="Pfam" id="PF04084"/>
    </source>
</evidence>
<dbReference type="GO" id="GO:0006260">
    <property type="term" value="P:DNA replication"/>
    <property type="evidence" value="ECO:0007669"/>
    <property type="project" value="UniProtKB-UniRule"/>
</dbReference>
<evidence type="ECO:0000256" key="6">
    <source>
        <dbReference type="RuleBase" id="RU368084"/>
    </source>
</evidence>
<feature type="region of interest" description="Disordered" evidence="7">
    <location>
        <begin position="127"/>
        <end position="234"/>
    </location>
</feature>
<reference evidence="10 11" key="1">
    <citation type="journal article" date="2015" name="Nat. Commun.">
        <title>Outbred genome sequencing and CRISPR/Cas9 gene editing in butterflies.</title>
        <authorList>
            <person name="Li X."/>
            <person name="Fan D."/>
            <person name="Zhang W."/>
            <person name="Liu G."/>
            <person name="Zhang L."/>
            <person name="Zhao L."/>
            <person name="Fang X."/>
            <person name="Chen L."/>
            <person name="Dong Y."/>
            <person name="Chen Y."/>
            <person name="Ding Y."/>
            <person name="Zhao R."/>
            <person name="Feng M."/>
            <person name="Zhu Y."/>
            <person name="Feng Y."/>
            <person name="Jiang X."/>
            <person name="Zhu D."/>
            <person name="Xiang H."/>
            <person name="Feng X."/>
            <person name="Li S."/>
            <person name="Wang J."/>
            <person name="Zhang G."/>
            <person name="Kronforst M.R."/>
            <person name="Wang W."/>
        </authorList>
    </citation>
    <scope>NUCLEOTIDE SEQUENCE [LARGE SCALE GENOMIC DNA]</scope>
    <source>
        <strain evidence="10">Ya'a_city_454_Px</strain>
        <tissue evidence="10">Whole body</tissue>
    </source>
</reference>
<gene>
    <name evidence="10" type="ORF">RR46_14892</name>
</gene>
<dbReference type="AlphaFoldDB" id="A0A194PED3"/>
<dbReference type="STRING" id="66420.A0A194PED3"/>
<feature type="compositionally biased region" description="Basic residues" evidence="7">
    <location>
        <begin position="47"/>
        <end position="56"/>
    </location>
</feature>
<evidence type="ECO:0000256" key="5">
    <source>
        <dbReference type="ARBA" id="ARBA00023242"/>
    </source>
</evidence>
<dbReference type="InterPro" id="IPR056773">
    <property type="entry name" value="WHD_ORC2"/>
</dbReference>
<feature type="region of interest" description="Disordered" evidence="7">
    <location>
        <begin position="14"/>
        <end position="68"/>
    </location>
</feature>
<evidence type="ECO:0000256" key="7">
    <source>
        <dbReference type="SAM" id="MobiDB-lite"/>
    </source>
</evidence>
<dbReference type="Pfam" id="PF04084">
    <property type="entry name" value="RecA-like_ORC2"/>
    <property type="match status" value="1"/>
</dbReference>
<accession>A0A194PED3</accession>
<comment type="subcellular location">
    <subcellularLocation>
        <location evidence="1 6">Nucleus</location>
    </subcellularLocation>
</comment>
<sequence>MILSQNLNLKSIPYKPGGEALDTSQPPMVTNLLGNKSRQNSSVTPKRSTRIRSKPKKYGDMELTPTKRRSLIEYESSEEEDVKRSCPEKPTALFCSDDVDGQDIFKFKSRHTKNDLQNIVKAAVSNSPLMTPSKSRTSRLLSTTEATPRHVTDIIKKRIKREVQSESSESDFSDGSSSDFVPDKSYDESDSSSAPETAEEEEESNEENEKSSSHSPQKVQIVKRKDNRTRPKDSEYVVTPDNYFLMHSSKKITTSDHTLARLKNMNLNDENETIYISKEHEHKIADLVQSYEHLFDRWLYVLSENFNVILYGVGSKRGVLQQFQAKNLNDQPCIVINGFFPSLTIRSILETIVIDLLENSRVPSNIGDTIDLIDSQLLENNVDLFLIVHNIDGDMLRNSKSQAILASLAQLKNVHMIATIDHINAPLLWDCGKLSKLRWTWWDVTTFEPYAQETAQAAGSAARGGGALQLASLAAVHRSLTANARGIYNLIVRHQLHHHKQQNYQGLPFKDLYSKCREQFLVSSDLALRAQLTEFLDHKLVKIKRTYDGGENYIIPIDSSLLQQFLEEQDN</sequence>
<organism evidence="10 11">
    <name type="scientific">Papilio xuthus</name>
    <name type="common">Asian swallowtail butterfly</name>
    <dbReference type="NCBI Taxonomy" id="66420"/>
    <lineage>
        <taxon>Eukaryota</taxon>
        <taxon>Metazoa</taxon>
        <taxon>Ecdysozoa</taxon>
        <taxon>Arthropoda</taxon>
        <taxon>Hexapoda</taxon>
        <taxon>Insecta</taxon>
        <taxon>Pterygota</taxon>
        <taxon>Neoptera</taxon>
        <taxon>Endopterygota</taxon>
        <taxon>Lepidoptera</taxon>
        <taxon>Glossata</taxon>
        <taxon>Ditrysia</taxon>
        <taxon>Papilionoidea</taxon>
        <taxon>Papilionidae</taxon>
        <taxon>Papilioninae</taxon>
        <taxon>Papilio</taxon>
    </lineage>
</organism>
<dbReference type="InterPro" id="IPR056772">
    <property type="entry name" value="RecA-like_ORC2"/>
</dbReference>
<feature type="domain" description="Origin recognition complex subunit 2 winged-helix" evidence="9">
    <location>
        <begin position="500"/>
        <end position="559"/>
    </location>
</feature>
<evidence type="ECO:0000313" key="10">
    <source>
        <dbReference type="EMBL" id="KPI91388.1"/>
    </source>
</evidence>
<comment type="subunit">
    <text evidence="6">Component of the origin recognition complex (ORC).</text>
</comment>
<evidence type="ECO:0000256" key="2">
    <source>
        <dbReference type="ARBA" id="ARBA00007421"/>
    </source>
</evidence>
<dbReference type="EMBL" id="KQ459606">
    <property type="protein sequence ID" value="KPI91388.1"/>
    <property type="molecule type" value="Genomic_DNA"/>
</dbReference>
<keyword evidence="11" id="KW-1185">Reference proteome</keyword>
<feature type="compositionally biased region" description="Acidic residues" evidence="7">
    <location>
        <begin position="197"/>
        <end position="206"/>
    </location>
</feature>
<feature type="domain" description="Origin recognition complex subunit 2 RecA-like" evidence="8">
    <location>
        <begin position="284"/>
        <end position="444"/>
    </location>
</feature>
<evidence type="ECO:0000256" key="4">
    <source>
        <dbReference type="ARBA" id="ARBA00022705"/>
    </source>
</evidence>